<dbReference type="Proteomes" id="UP000234323">
    <property type="component" value="Unassembled WGS sequence"/>
</dbReference>
<keyword evidence="2" id="KW-1185">Reference proteome</keyword>
<evidence type="ECO:0000313" key="1">
    <source>
        <dbReference type="EMBL" id="PKY43284.1"/>
    </source>
</evidence>
<gene>
    <name evidence="1" type="ORF">RhiirA4_457242</name>
</gene>
<evidence type="ECO:0000313" key="2">
    <source>
        <dbReference type="Proteomes" id="UP000234323"/>
    </source>
</evidence>
<protein>
    <submittedName>
        <fullName evidence="1">Uncharacterized protein</fullName>
    </submittedName>
</protein>
<proteinExistence type="predicted"/>
<accession>A0A2I1G9H8</accession>
<sequence>MSVGKMIVGNMIVGNVNQTRITIETAKTDLQKHSNNTLFEISLLRKKTNKEGPKFDEVWQYFTQEKELNSDMGNGRVVGIPFKVVKNPFVLNLFKNLNLAYIPPFQTTLSGKL</sequence>
<comment type="caution">
    <text evidence="1">The sequence shown here is derived from an EMBL/GenBank/DDBJ whole genome shotgun (WGS) entry which is preliminary data.</text>
</comment>
<dbReference type="EMBL" id="LLXI01000245">
    <property type="protein sequence ID" value="PKY43284.1"/>
    <property type="molecule type" value="Genomic_DNA"/>
</dbReference>
<name>A0A2I1G9H8_9GLOM</name>
<reference evidence="1 2" key="1">
    <citation type="submission" date="2015-10" db="EMBL/GenBank/DDBJ databases">
        <title>Genome analyses suggest a sexual origin of heterokaryosis in a supposedly ancient asexual fungus.</title>
        <authorList>
            <person name="Ropars J."/>
            <person name="Sedzielewska K."/>
            <person name="Noel J."/>
            <person name="Charron P."/>
            <person name="Farinelli L."/>
            <person name="Marton T."/>
            <person name="Kruger M."/>
            <person name="Pelin A."/>
            <person name="Brachmann A."/>
            <person name="Corradi N."/>
        </authorList>
    </citation>
    <scope>NUCLEOTIDE SEQUENCE [LARGE SCALE GENOMIC DNA]</scope>
    <source>
        <strain evidence="1 2">A4</strain>
    </source>
</reference>
<organism evidence="1 2">
    <name type="scientific">Rhizophagus irregularis</name>
    <dbReference type="NCBI Taxonomy" id="588596"/>
    <lineage>
        <taxon>Eukaryota</taxon>
        <taxon>Fungi</taxon>
        <taxon>Fungi incertae sedis</taxon>
        <taxon>Mucoromycota</taxon>
        <taxon>Glomeromycotina</taxon>
        <taxon>Glomeromycetes</taxon>
        <taxon>Glomerales</taxon>
        <taxon>Glomeraceae</taxon>
        <taxon>Rhizophagus</taxon>
    </lineage>
</organism>
<dbReference type="AlphaFoldDB" id="A0A2I1G9H8"/>